<dbReference type="PANTHER" id="PTHR17598">
    <property type="entry name" value="DNA POLYMERASE DELTA SUBUNIT 3"/>
    <property type="match status" value="1"/>
</dbReference>
<dbReference type="GO" id="GO:0006297">
    <property type="term" value="P:nucleotide-excision repair, DNA gap filling"/>
    <property type="evidence" value="ECO:0007669"/>
    <property type="project" value="TreeGrafter"/>
</dbReference>
<keyword evidence="4" id="KW-0539">Nucleus</keyword>
<dbReference type="AlphaFoldDB" id="A0A914SC62"/>
<dbReference type="GO" id="GO:1904161">
    <property type="term" value="P:DNA synthesis involved in UV-damage excision repair"/>
    <property type="evidence" value="ECO:0007669"/>
    <property type="project" value="TreeGrafter"/>
</dbReference>
<proteinExistence type="predicted"/>
<evidence type="ECO:0000256" key="4">
    <source>
        <dbReference type="ARBA" id="ARBA00023242"/>
    </source>
</evidence>
<dbReference type="WBParaSite" id="PEQ_0001168101-mRNA-1">
    <property type="protein sequence ID" value="PEQ_0001168101-mRNA-1"/>
    <property type="gene ID" value="PEQ_0001168101"/>
</dbReference>
<reference evidence="6" key="1">
    <citation type="submission" date="2022-11" db="UniProtKB">
        <authorList>
            <consortium name="WormBaseParasite"/>
        </authorList>
    </citation>
    <scope>IDENTIFICATION</scope>
</reference>
<evidence type="ECO:0000256" key="3">
    <source>
        <dbReference type="ARBA" id="ARBA00022705"/>
    </source>
</evidence>
<comment type="subcellular location">
    <subcellularLocation>
        <location evidence="1">Nucleus</location>
    </subcellularLocation>
</comment>
<dbReference type="GO" id="GO:0043625">
    <property type="term" value="C:delta DNA polymerase complex"/>
    <property type="evidence" value="ECO:0007669"/>
    <property type="project" value="InterPro"/>
</dbReference>
<protein>
    <recommendedName>
        <fullName evidence="2">DNA polymerase delta subunit 3</fullName>
    </recommendedName>
</protein>
<dbReference type="Gene3D" id="3.90.1030.20">
    <property type="entry name" value="DNA polymerase delta, p66 (Cdc27) subunit, wHTH domain"/>
    <property type="match status" value="1"/>
</dbReference>
<evidence type="ECO:0000313" key="6">
    <source>
        <dbReference type="WBParaSite" id="PEQ_0001168101-mRNA-1"/>
    </source>
</evidence>
<dbReference type="InterPro" id="IPR019038">
    <property type="entry name" value="POLD3"/>
</dbReference>
<dbReference type="InterPro" id="IPR041913">
    <property type="entry name" value="POLD3_sf"/>
</dbReference>
<dbReference type="GO" id="GO:0003887">
    <property type="term" value="F:DNA-directed DNA polymerase activity"/>
    <property type="evidence" value="ECO:0007669"/>
    <property type="project" value="TreeGrafter"/>
</dbReference>
<evidence type="ECO:0000256" key="2">
    <source>
        <dbReference type="ARBA" id="ARBA00017589"/>
    </source>
</evidence>
<name>A0A914SC62_PAREQ</name>
<dbReference type="Proteomes" id="UP000887564">
    <property type="component" value="Unplaced"/>
</dbReference>
<evidence type="ECO:0000313" key="5">
    <source>
        <dbReference type="Proteomes" id="UP000887564"/>
    </source>
</evidence>
<evidence type="ECO:0000256" key="1">
    <source>
        <dbReference type="ARBA" id="ARBA00004123"/>
    </source>
</evidence>
<organism evidence="5 6">
    <name type="scientific">Parascaris equorum</name>
    <name type="common">Equine roundworm</name>
    <dbReference type="NCBI Taxonomy" id="6256"/>
    <lineage>
        <taxon>Eukaryota</taxon>
        <taxon>Metazoa</taxon>
        <taxon>Ecdysozoa</taxon>
        <taxon>Nematoda</taxon>
        <taxon>Chromadorea</taxon>
        <taxon>Rhabditida</taxon>
        <taxon>Spirurina</taxon>
        <taxon>Ascaridomorpha</taxon>
        <taxon>Ascaridoidea</taxon>
        <taxon>Ascarididae</taxon>
        <taxon>Parascaris</taxon>
    </lineage>
</organism>
<keyword evidence="3" id="KW-0235">DNA replication</keyword>
<keyword evidence="5" id="KW-1185">Reference proteome</keyword>
<dbReference type="PANTHER" id="PTHR17598:SF13">
    <property type="entry name" value="DNA POLYMERASE DELTA SUBUNIT 3"/>
    <property type="match status" value="1"/>
</dbReference>
<accession>A0A914SC62</accession>
<dbReference type="GO" id="GO:0006271">
    <property type="term" value="P:DNA strand elongation involved in DNA replication"/>
    <property type="evidence" value="ECO:0007669"/>
    <property type="project" value="TreeGrafter"/>
</dbReference>
<sequence length="115" mass="13230">MVMGRRDILETVLFDSELIVTVGYLSRHADIPIDDAKELVFDVVGNKDKANVHAVYLLSGEMNDERCEGDQRCNKPAQCRRVQLVREKNLDAIRHKYRTVDTCEIFCLHSKPIKL</sequence>